<feature type="transmembrane region" description="Helical" evidence="5">
    <location>
        <begin position="151"/>
        <end position="169"/>
    </location>
</feature>
<dbReference type="OrthoDB" id="3181223at2"/>
<keyword evidence="2 5" id="KW-0812">Transmembrane</keyword>
<feature type="transmembrane region" description="Helical" evidence="5">
    <location>
        <begin position="255"/>
        <end position="279"/>
    </location>
</feature>
<dbReference type="GO" id="GO:0015179">
    <property type="term" value="F:L-amino acid transmembrane transporter activity"/>
    <property type="evidence" value="ECO:0007669"/>
    <property type="project" value="TreeGrafter"/>
</dbReference>
<dbReference type="PANTHER" id="PTHR11785">
    <property type="entry name" value="AMINO ACID TRANSPORTER"/>
    <property type="match status" value="1"/>
</dbReference>
<feature type="transmembrane region" description="Helical" evidence="5">
    <location>
        <begin position="121"/>
        <end position="145"/>
    </location>
</feature>
<evidence type="ECO:0000313" key="6">
    <source>
        <dbReference type="EMBL" id="RSU11463.1"/>
    </source>
</evidence>
<organism evidence="6 7">
    <name type="scientific">Vagococcus acidifermentans</name>
    <dbReference type="NCBI Taxonomy" id="564710"/>
    <lineage>
        <taxon>Bacteria</taxon>
        <taxon>Bacillati</taxon>
        <taxon>Bacillota</taxon>
        <taxon>Bacilli</taxon>
        <taxon>Lactobacillales</taxon>
        <taxon>Enterococcaceae</taxon>
        <taxon>Vagococcus</taxon>
    </lineage>
</organism>
<feature type="transmembrane region" description="Helical" evidence="5">
    <location>
        <begin position="299"/>
        <end position="324"/>
    </location>
</feature>
<feature type="transmembrane region" description="Helical" evidence="5">
    <location>
        <begin position="448"/>
        <end position="466"/>
    </location>
</feature>
<evidence type="ECO:0000256" key="5">
    <source>
        <dbReference type="SAM" id="Phobius"/>
    </source>
</evidence>
<gene>
    <name evidence="6" type="ORF">CBF27_08170</name>
</gene>
<dbReference type="PIRSF" id="PIRSF006060">
    <property type="entry name" value="AA_transporter"/>
    <property type="match status" value="1"/>
</dbReference>
<dbReference type="RefSeq" id="WP_126813828.1">
    <property type="nucleotide sequence ID" value="NZ_NGKC01000008.1"/>
</dbReference>
<dbReference type="PANTHER" id="PTHR11785:SF512">
    <property type="entry name" value="SOBREMESA, ISOFORM B"/>
    <property type="match status" value="1"/>
</dbReference>
<protein>
    <recommendedName>
        <fullName evidence="8">Amino acid permease</fullName>
    </recommendedName>
</protein>
<keyword evidence="4 5" id="KW-0472">Membrane</keyword>
<keyword evidence="7" id="KW-1185">Reference proteome</keyword>
<accession>A0A430ATT5</accession>
<dbReference type="Gene3D" id="1.20.1740.10">
    <property type="entry name" value="Amino acid/polyamine transporter I"/>
    <property type="match status" value="1"/>
</dbReference>
<evidence type="ECO:0000256" key="3">
    <source>
        <dbReference type="ARBA" id="ARBA00022989"/>
    </source>
</evidence>
<feature type="transmembrane region" description="Helical" evidence="5">
    <location>
        <begin position="419"/>
        <end position="442"/>
    </location>
</feature>
<proteinExistence type="predicted"/>
<keyword evidence="3 5" id="KW-1133">Transmembrane helix</keyword>
<feature type="transmembrane region" description="Helical" evidence="5">
    <location>
        <begin position="32"/>
        <end position="52"/>
    </location>
</feature>
<comment type="subcellular location">
    <subcellularLocation>
        <location evidence="1">Membrane</location>
        <topology evidence="1">Multi-pass membrane protein</topology>
    </subcellularLocation>
</comment>
<feature type="transmembrane region" description="Helical" evidence="5">
    <location>
        <begin position="176"/>
        <end position="199"/>
    </location>
</feature>
<evidence type="ECO:0000256" key="2">
    <source>
        <dbReference type="ARBA" id="ARBA00022692"/>
    </source>
</evidence>
<dbReference type="InterPro" id="IPR002293">
    <property type="entry name" value="AA/rel_permease1"/>
</dbReference>
<evidence type="ECO:0000313" key="7">
    <source>
        <dbReference type="Proteomes" id="UP000286773"/>
    </source>
</evidence>
<feature type="transmembrane region" description="Helical" evidence="5">
    <location>
        <begin position="64"/>
        <end position="89"/>
    </location>
</feature>
<evidence type="ECO:0008006" key="8">
    <source>
        <dbReference type="Google" id="ProtNLM"/>
    </source>
</evidence>
<sequence length="474" mass="51455">MTTFFHAFRFVVKYGVLHSCSKGVFYINKKTYSLWTATTMIVGICIGSGIFFKVDDILSFTGGNVLLGTMIFIIGALAIIFGSISLTSLSVRTTNSGGMVGYFEAFFSNKMASAFGWFQTFLYYPTIAVVVSWAAGIYTCMLFGLDNTLNRQMLLGLGYLLLFYAINILSVKAGGYFQVLSTVTKLIPLIGIGLLGFFWTKEAPPIPEGVAVKELTDVGWGWLAALAPAAFSYDGWPIALSITNEVKNPKRNMPLALVIGPLVVLVVYLAYFLGMNAILGPQFIISTGDDAVMTLGYMLFGELGSTILLIFVLIAILGVVNGVLLGHLRMPQALASKGLIPDAERIRQIDLKRSLSMPSAKVSVVCSLFWYAVHYVTQLTGIMAPGDVSEIAIVFGYACYFLLYVKVMQLYRQKDITNVFLGVVAPLLGMLGSVIIVLGGFLANPLSMSLFAAICFFFCLAGYLYADKHATAAS</sequence>
<reference evidence="6 7" key="1">
    <citation type="submission" date="2017-05" db="EMBL/GenBank/DDBJ databases">
        <title>Vagococcus spp. assemblies.</title>
        <authorList>
            <person name="Gulvik C.A."/>
        </authorList>
    </citation>
    <scope>NUCLEOTIDE SEQUENCE [LARGE SCALE GENOMIC DNA]</scope>
    <source>
        <strain evidence="6 7">LMG 24798</strain>
    </source>
</reference>
<dbReference type="Proteomes" id="UP000286773">
    <property type="component" value="Unassembled WGS sequence"/>
</dbReference>
<feature type="transmembrane region" description="Helical" evidence="5">
    <location>
        <begin position="355"/>
        <end position="376"/>
    </location>
</feature>
<dbReference type="AlphaFoldDB" id="A0A430ATT5"/>
<dbReference type="InterPro" id="IPR050598">
    <property type="entry name" value="AminoAcid_Transporter"/>
</dbReference>
<name>A0A430ATT5_9ENTE</name>
<feature type="transmembrane region" description="Helical" evidence="5">
    <location>
        <begin position="388"/>
        <end position="407"/>
    </location>
</feature>
<comment type="caution">
    <text evidence="6">The sequence shown here is derived from an EMBL/GenBank/DDBJ whole genome shotgun (WGS) entry which is preliminary data.</text>
</comment>
<dbReference type="Pfam" id="PF13520">
    <property type="entry name" value="AA_permease_2"/>
    <property type="match status" value="1"/>
</dbReference>
<evidence type="ECO:0000256" key="4">
    <source>
        <dbReference type="ARBA" id="ARBA00023136"/>
    </source>
</evidence>
<feature type="transmembrane region" description="Helical" evidence="5">
    <location>
        <begin position="219"/>
        <end position="243"/>
    </location>
</feature>
<evidence type="ECO:0000256" key="1">
    <source>
        <dbReference type="ARBA" id="ARBA00004141"/>
    </source>
</evidence>
<dbReference type="GO" id="GO:0016020">
    <property type="term" value="C:membrane"/>
    <property type="evidence" value="ECO:0007669"/>
    <property type="project" value="UniProtKB-SubCell"/>
</dbReference>
<dbReference type="EMBL" id="NGKC01000008">
    <property type="protein sequence ID" value="RSU11463.1"/>
    <property type="molecule type" value="Genomic_DNA"/>
</dbReference>